<dbReference type="GO" id="GO:0006089">
    <property type="term" value="P:lactate metabolic process"/>
    <property type="evidence" value="ECO:0007669"/>
    <property type="project" value="TreeGrafter"/>
</dbReference>
<feature type="binding site" evidence="8">
    <location>
        <begin position="149"/>
        <end position="152"/>
    </location>
    <ligand>
        <name>substrate</name>
    </ligand>
</feature>
<dbReference type="EMBL" id="JACIJF010000021">
    <property type="protein sequence ID" value="MBB5712638.1"/>
    <property type="molecule type" value="Genomic_DNA"/>
</dbReference>
<evidence type="ECO:0000256" key="6">
    <source>
        <dbReference type="ARBA" id="ARBA00023027"/>
    </source>
</evidence>
<dbReference type="Proteomes" id="UP000527143">
    <property type="component" value="Unassembled WGS sequence"/>
</dbReference>
<feature type="binding site" evidence="8">
    <location>
        <position position="144"/>
    </location>
    <ligand>
        <name>NAD(+)</name>
        <dbReference type="ChEBI" id="CHEBI:57540"/>
    </ligand>
</feature>
<keyword evidence="5 8" id="KW-0560">Oxidoreductase</keyword>
<reference evidence="13 14" key="1">
    <citation type="submission" date="2020-08" db="EMBL/GenBank/DDBJ databases">
        <title>Genomic Encyclopedia of Type Strains, Phase IV (KMG-IV): sequencing the most valuable type-strain genomes for metagenomic binning, comparative biology and taxonomic classification.</title>
        <authorList>
            <person name="Goeker M."/>
        </authorList>
    </citation>
    <scope>NUCLEOTIDE SEQUENCE [LARGE SCALE GENOMIC DNA]</scope>
    <source>
        <strain evidence="13 14">DSM 26736</strain>
    </source>
</reference>
<dbReference type="InterPro" id="IPR001557">
    <property type="entry name" value="L-lactate/malate_DH"/>
</dbReference>
<evidence type="ECO:0000256" key="4">
    <source>
        <dbReference type="ARBA" id="ARBA00012967"/>
    </source>
</evidence>
<comment type="catalytic activity">
    <reaction evidence="7 8">
        <text>(S)-lactate + NAD(+) = pyruvate + NADH + H(+)</text>
        <dbReference type="Rhea" id="RHEA:23444"/>
        <dbReference type="ChEBI" id="CHEBI:15361"/>
        <dbReference type="ChEBI" id="CHEBI:15378"/>
        <dbReference type="ChEBI" id="CHEBI:16651"/>
        <dbReference type="ChEBI" id="CHEBI:57540"/>
        <dbReference type="ChEBI" id="CHEBI:57945"/>
        <dbReference type="EC" id="1.1.1.27"/>
    </reaction>
</comment>
<protein>
    <recommendedName>
        <fullName evidence="4 8">L-lactate dehydrogenase</fullName>
        <shortName evidence="8">L-LDH</shortName>
        <ecNumber evidence="4 8">1.1.1.27</ecNumber>
    </recommendedName>
</protein>
<keyword evidence="6 8" id="KW-0520">NAD</keyword>
<feature type="binding site" evidence="8">
    <location>
        <position position="41"/>
    </location>
    <ligand>
        <name>NAD(+)</name>
        <dbReference type="ChEBI" id="CHEBI:57540"/>
    </ligand>
</feature>
<feature type="domain" description="Lactate/malate dehydrogenase C-terminal" evidence="12">
    <location>
        <begin position="146"/>
        <end position="305"/>
    </location>
</feature>
<comment type="function">
    <text evidence="1">Catalyzes the reversible oxidation of malate to oxaloacetate.</text>
</comment>
<evidence type="ECO:0000259" key="12">
    <source>
        <dbReference type="Pfam" id="PF02866"/>
    </source>
</evidence>
<evidence type="ECO:0000313" key="14">
    <source>
        <dbReference type="Proteomes" id="UP000527143"/>
    </source>
</evidence>
<dbReference type="InterPro" id="IPR036291">
    <property type="entry name" value="NAD(P)-bd_dom_sf"/>
</dbReference>
<dbReference type="InterPro" id="IPR015955">
    <property type="entry name" value="Lactate_DH/Glyco_Ohase_4_C"/>
</dbReference>
<evidence type="ECO:0000256" key="2">
    <source>
        <dbReference type="ARBA" id="ARBA00004843"/>
    </source>
</evidence>
<organism evidence="13 14">
    <name type="scientific">Sphingomonas xinjiangensis</name>
    <dbReference type="NCBI Taxonomy" id="643568"/>
    <lineage>
        <taxon>Bacteria</taxon>
        <taxon>Pseudomonadati</taxon>
        <taxon>Pseudomonadota</taxon>
        <taxon>Alphaproteobacteria</taxon>
        <taxon>Sphingomonadales</taxon>
        <taxon>Sphingomonadaceae</taxon>
        <taxon>Sphingomonas</taxon>
    </lineage>
</organism>
<dbReference type="PANTHER" id="PTHR43128">
    <property type="entry name" value="L-2-HYDROXYCARBOXYLATE DEHYDROGENASE (NAD(P)(+))"/>
    <property type="match status" value="1"/>
</dbReference>
<dbReference type="GO" id="GO:0004459">
    <property type="term" value="F:L-lactate dehydrogenase (NAD+) activity"/>
    <property type="evidence" value="ECO:0007669"/>
    <property type="project" value="UniProtKB-UniRule"/>
</dbReference>
<dbReference type="Pfam" id="PF00056">
    <property type="entry name" value="Ldh_1_N"/>
    <property type="match status" value="1"/>
</dbReference>
<dbReference type="RefSeq" id="WP_184091339.1">
    <property type="nucleotide sequence ID" value="NZ_JACIJF010000021.1"/>
</dbReference>
<dbReference type="PIRSF" id="PIRSF000102">
    <property type="entry name" value="Lac_mal_DH"/>
    <property type="match status" value="1"/>
</dbReference>
<feature type="binding site" evidence="8">
    <location>
        <position position="66"/>
    </location>
    <ligand>
        <name>NAD(+)</name>
        <dbReference type="ChEBI" id="CHEBI:57540"/>
    </ligand>
</feature>
<dbReference type="SUPFAM" id="SSF56327">
    <property type="entry name" value="LDH C-terminal domain-like"/>
    <property type="match status" value="1"/>
</dbReference>
<comment type="function">
    <text evidence="8">Catalyzes the conversion of lactate to pyruvate.</text>
</comment>
<dbReference type="Gene3D" id="3.90.110.10">
    <property type="entry name" value="Lactate dehydrogenase/glycoside hydrolase, family 4, C-terminal"/>
    <property type="match status" value="1"/>
</dbReference>
<feature type="binding site" evidence="8">
    <location>
        <position position="226"/>
    </location>
    <ligand>
        <name>substrate</name>
    </ligand>
</feature>
<dbReference type="HAMAP" id="MF_00488">
    <property type="entry name" value="Lactate_dehydrog"/>
    <property type="match status" value="1"/>
</dbReference>
<dbReference type="GO" id="GO:0005737">
    <property type="term" value="C:cytoplasm"/>
    <property type="evidence" value="ECO:0007669"/>
    <property type="project" value="UniProtKB-SubCell"/>
</dbReference>
<feature type="binding site" evidence="8">
    <location>
        <begin position="80"/>
        <end position="81"/>
    </location>
    <ligand>
        <name>NAD(+)</name>
        <dbReference type="ChEBI" id="CHEBI:57540"/>
    </ligand>
</feature>
<evidence type="ECO:0000313" key="13">
    <source>
        <dbReference type="EMBL" id="MBB5712638.1"/>
    </source>
</evidence>
<dbReference type="NCBIfam" id="TIGR01771">
    <property type="entry name" value="L-LDH-NAD"/>
    <property type="match status" value="1"/>
</dbReference>
<feature type="binding site" evidence="8">
    <location>
        <begin position="121"/>
        <end position="124"/>
    </location>
    <ligand>
        <name>substrate</name>
    </ligand>
</feature>
<dbReference type="UniPathway" id="UPA00554">
    <property type="reaction ID" value="UER00611"/>
</dbReference>
<sequence>MPSSSRVAIIGAGNVGATAAYALMLRGLFAEIVIIDRDADRAAAEATDIADANAVARPARIWAGDYSDVKDADVLVLTAGAATHGDETRTSIAAKSAAIVRGCVQEAMGAGFDGVLVVSSNPVDAMVQVAQATSGLPPERVIGTGTLLDSNRFRKRVADQLSVAPGAVEALVLGEHGDSEVVAYSTVRIGGVALDAFLGEQAFNRLEIAHDVMRAGYTINHGKGYTSFGVASAIVRICEAIHRDERVVLPVATRLSGQFGIDDLYLSLPCLIGAAGVLRVLIPDLSADERAALLASADALRETLADLE</sequence>
<dbReference type="SUPFAM" id="SSF51735">
    <property type="entry name" value="NAD(P)-binding Rossmann-fold domains"/>
    <property type="match status" value="1"/>
</dbReference>
<dbReference type="EC" id="1.1.1.27" evidence="4 8"/>
<dbReference type="InterPro" id="IPR011304">
    <property type="entry name" value="L-lactate_DH"/>
</dbReference>
<comment type="subunit">
    <text evidence="8">Homotetramer.</text>
</comment>
<feature type="binding site" evidence="8 10">
    <location>
        <position position="36"/>
    </location>
    <ligand>
        <name>NAD(+)</name>
        <dbReference type="ChEBI" id="CHEBI:57540"/>
    </ligand>
</feature>
<feature type="binding site" evidence="8">
    <location>
        <position position="15"/>
    </location>
    <ligand>
        <name>NAD(+)</name>
        <dbReference type="ChEBI" id="CHEBI:57540"/>
    </ligand>
</feature>
<feature type="binding site" evidence="10">
    <location>
        <begin position="11"/>
        <end position="16"/>
    </location>
    <ligand>
        <name>NAD(+)</name>
        <dbReference type="ChEBI" id="CHEBI:57540"/>
    </ligand>
</feature>
<feature type="binding site" evidence="8">
    <location>
        <position position="89"/>
    </location>
    <ligand>
        <name>substrate</name>
    </ligand>
</feature>
<dbReference type="PROSITE" id="PS00064">
    <property type="entry name" value="L_LDH"/>
    <property type="match status" value="1"/>
</dbReference>
<proteinExistence type="inferred from homology"/>
<keyword evidence="8" id="KW-0963">Cytoplasm</keyword>
<evidence type="ECO:0000256" key="3">
    <source>
        <dbReference type="ARBA" id="ARBA00006054"/>
    </source>
</evidence>
<dbReference type="InterPro" id="IPR018177">
    <property type="entry name" value="L-lactate_DH_AS"/>
</dbReference>
<dbReference type="GO" id="GO:0006096">
    <property type="term" value="P:glycolytic process"/>
    <property type="evidence" value="ECO:0007669"/>
    <property type="project" value="UniProtKB-UniRule"/>
</dbReference>
<evidence type="ECO:0000256" key="1">
    <source>
        <dbReference type="ARBA" id="ARBA00003966"/>
    </source>
</evidence>
<dbReference type="PANTHER" id="PTHR43128:SF16">
    <property type="entry name" value="L-LACTATE DEHYDROGENASE"/>
    <property type="match status" value="1"/>
</dbReference>
<dbReference type="AlphaFoldDB" id="A0A840YSI6"/>
<feature type="active site" description="Proton acceptor" evidence="8 9">
    <location>
        <position position="176"/>
    </location>
</feature>
<comment type="pathway">
    <text evidence="2 8">Fermentation; pyruvate fermentation to lactate; (S)-lactate from pyruvate: step 1/1.</text>
</comment>
<comment type="subcellular location">
    <subcellularLocation>
        <location evidence="8">Cytoplasm</location>
    </subcellularLocation>
</comment>
<evidence type="ECO:0000256" key="7">
    <source>
        <dbReference type="ARBA" id="ARBA00049258"/>
    </source>
</evidence>
<evidence type="ECO:0000256" key="5">
    <source>
        <dbReference type="ARBA" id="ARBA00023002"/>
    </source>
</evidence>
<dbReference type="Gene3D" id="3.40.50.720">
    <property type="entry name" value="NAD(P)-binding Rossmann-like Domain"/>
    <property type="match status" value="1"/>
</dbReference>
<dbReference type="InterPro" id="IPR001236">
    <property type="entry name" value="Lactate/malate_DH_N"/>
</dbReference>
<evidence type="ECO:0000256" key="9">
    <source>
        <dbReference type="PIRSR" id="PIRSR000102-1"/>
    </source>
</evidence>
<comment type="caution">
    <text evidence="8">Lacks conserved residue(s) required for the propagation of feature annotation.</text>
</comment>
<dbReference type="Pfam" id="PF02866">
    <property type="entry name" value="Ldh_1_C"/>
    <property type="match status" value="1"/>
</dbReference>
<name>A0A840YSI6_9SPHN</name>
<evidence type="ECO:0000256" key="10">
    <source>
        <dbReference type="PIRSR" id="PIRSR000102-3"/>
    </source>
</evidence>
<keyword evidence="14" id="KW-1185">Reference proteome</keyword>
<gene>
    <name evidence="8" type="primary">ldh</name>
    <name evidence="13" type="ORF">FHT02_003898</name>
</gene>
<feature type="domain" description="Lactate/malate dehydrogenase N-terminal" evidence="11">
    <location>
        <begin position="6"/>
        <end position="143"/>
    </location>
</feature>
<comment type="similarity">
    <text evidence="3 8">Belongs to the LDH/MDH superfamily. LDH family.</text>
</comment>
<dbReference type="PRINTS" id="PR00086">
    <property type="entry name" value="LLDHDRGNASE"/>
</dbReference>
<dbReference type="InterPro" id="IPR022383">
    <property type="entry name" value="Lactate/malate_DH_C"/>
</dbReference>
<comment type="caution">
    <text evidence="13">The sequence shown here is derived from an EMBL/GenBank/DDBJ whole genome shotgun (WGS) entry which is preliminary data.</text>
</comment>
<evidence type="ECO:0000256" key="8">
    <source>
        <dbReference type="HAMAP-Rule" id="MF_00488"/>
    </source>
</evidence>
<evidence type="ECO:0000259" key="11">
    <source>
        <dbReference type="Pfam" id="PF00056"/>
    </source>
</evidence>
<accession>A0A840YSI6</accession>
<feature type="modified residue" description="Phosphotyrosine" evidence="8">
    <location>
        <position position="217"/>
    </location>
</feature>
<keyword evidence="8" id="KW-0597">Phosphoprotein</keyword>